<organism evidence="1 2">
    <name type="scientific">Clostridium botulinum C</name>
    <dbReference type="NCBI Taxonomy" id="36828"/>
    <lineage>
        <taxon>Bacteria</taxon>
        <taxon>Bacillati</taxon>
        <taxon>Bacillota</taxon>
        <taxon>Clostridia</taxon>
        <taxon>Eubacteriales</taxon>
        <taxon>Clostridiaceae</taxon>
        <taxon>Clostridium</taxon>
    </lineage>
</organism>
<comment type="caution">
    <text evidence="1">The sequence shown here is derived from an EMBL/GenBank/DDBJ whole genome shotgun (WGS) entry which is preliminary data.</text>
</comment>
<dbReference type="EMBL" id="JAAMYB010000004">
    <property type="protein sequence ID" value="MCD3194825.1"/>
    <property type="molecule type" value="Genomic_DNA"/>
</dbReference>
<reference evidence="1" key="2">
    <citation type="journal article" date="2021" name="Microorganisms">
        <title>Extensive Genome Exploration of Clostridium botulinum Group III Field Strains.</title>
        <authorList>
            <person name="Fillo S."/>
            <person name="Giordani F."/>
            <person name="Tonon E."/>
            <person name="Drigo I."/>
            <person name="Anselmo A."/>
            <person name="Fortunato A."/>
            <person name="Lista F."/>
            <person name="Bano L."/>
        </authorList>
    </citation>
    <scope>NUCLEOTIDE SEQUENCE</scope>
    <source>
        <strain evidence="1">IZSVe-TV_9877_3_12</strain>
    </source>
</reference>
<sequence>MDGMFEALLNKPKDVEPKKIYFIKENNDVNAYLGTSDKKLQYIGKNLGDETVLPKELKDKSIMEMFACLFRYANSNKAKLKLLVGNAIGTDYSKQADETIANDIINKKTNIVEALKNKGIVSNKFDDLDTYADKINSIVQSPRLKNTKLNIKAPFKKEIELLQPMQLQNICTSVLEFEAGKGNVVQYECNFDNGDSVNFNLKNSVVFNDGKMKQENKEKVYDYDKGNDTDKGKEYLVEVNFDDFYKVSTIEENEDDEKGVNQLIFKGTDNPILITAKDDINISGVERLNKITWTAQTQNSSKLLLLISTDSGITWKGIKDDKIETIDTQNLDDIRNKGLSIEKVNSLNISDLAKLRDDSPKIRFGYYFDKTDDKDDVYNDKIQLSVDMRGADKFTNNCTIDLSEDGRTITYTFTKDGTYTINTVLGDVVTMKEEKSMEEQLIK</sequence>
<gene>
    <name evidence="1" type="ORF">G8S53_05915</name>
</gene>
<accession>A0A9Q3V9A6</accession>
<evidence type="ECO:0000313" key="2">
    <source>
        <dbReference type="Proteomes" id="UP000813637"/>
    </source>
</evidence>
<dbReference type="Proteomes" id="UP000813637">
    <property type="component" value="Unassembled WGS sequence"/>
</dbReference>
<dbReference type="AlphaFoldDB" id="A0A9Q3V9A6"/>
<name>A0A9Q3V9A6_CLOBO</name>
<reference evidence="1" key="1">
    <citation type="submission" date="2020-02" db="EMBL/GenBank/DDBJ databases">
        <authorList>
            <person name="Fillo S."/>
            <person name="Giordani F."/>
            <person name="Tonon E."/>
            <person name="Drigo I."/>
            <person name="Anselmo A."/>
            <person name="Fortunato A."/>
            <person name="Bano L."/>
            <person name="Lista F."/>
        </authorList>
    </citation>
    <scope>NUCLEOTIDE SEQUENCE</scope>
    <source>
        <strain evidence="1">IZSVe-TV_9877_3_12</strain>
    </source>
</reference>
<dbReference type="RefSeq" id="WP_231147863.1">
    <property type="nucleotide sequence ID" value="NZ_JAAMYB010000004.1"/>
</dbReference>
<evidence type="ECO:0000313" key="1">
    <source>
        <dbReference type="EMBL" id="MCD3194825.1"/>
    </source>
</evidence>
<protein>
    <submittedName>
        <fullName evidence="1">Uncharacterized protein</fullName>
    </submittedName>
</protein>
<proteinExistence type="predicted"/>